<evidence type="ECO:0000313" key="7">
    <source>
        <dbReference type="EMBL" id="CAB5060694.1"/>
    </source>
</evidence>
<dbReference type="EMBL" id="CAFBQM010000050">
    <property type="protein sequence ID" value="CAB5060694.1"/>
    <property type="molecule type" value="Genomic_DNA"/>
</dbReference>
<evidence type="ECO:0000313" key="2">
    <source>
        <dbReference type="EMBL" id="CAB4775560.1"/>
    </source>
</evidence>
<evidence type="ECO:0000313" key="6">
    <source>
        <dbReference type="EMBL" id="CAB5049733.1"/>
    </source>
</evidence>
<dbReference type="EMBL" id="CAFBQD010000019">
    <property type="protein sequence ID" value="CAB5049733.1"/>
    <property type="molecule type" value="Genomic_DNA"/>
</dbReference>
<reference evidence="7" key="1">
    <citation type="submission" date="2020-05" db="EMBL/GenBank/DDBJ databases">
        <authorList>
            <person name="Chiriac C."/>
            <person name="Salcher M."/>
            <person name="Ghai R."/>
            <person name="Kavagutti S V."/>
        </authorList>
    </citation>
    <scope>NUCLEOTIDE SEQUENCE</scope>
</reference>
<organism evidence="7">
    <name type="scientific">freshwater metagenome</name>
    <dbReference type="NCBI Taxonomy" id="449393"/>
    <lineage>
        <taxon>unclassified sequences</taxon>
        <taxon>metagenomes</taxon>
        <taxon>ecological metagenomes</taxon>
    </lineage>
</organism>
<evidence type="ECO:0000313" key="4">
    <source>
        <dbReference type="EMBL" id="CAB4854504.1"/>
    </source>
</evidence>
<evidence type="ECO:0000313" key="5">
    <source>
        <dbReference type="EMBL" id="CAB4989117.1"/>
    </source>
</evidence>
<gene>
    <name evidence="1" type="ORF">UFOPK2627_01234</name>
    <name evidence="2" type="ORF">UFOPK2879_01265</name>
    <name evidence="3" type="ORF">UFOPK3078_01306</name>
    <name evidence="4" type="ORF">UFOPK3288_00730</name>
    <name evidence="5" type="ORF">UFOPK3990_00962</name>
    <name evidence="6" type="ORF">UFOPK4245_00830</name>
    <name evidence="7" type="ORF">UFOPK4337_01004</name>
</gene>
<dbReference type="EMBL" id="CAFBOQ010000028">
    <property type="protein sequence ID" value="CAB4989117.1"/>
    <property type="molecule type" value="Genomic_DNA"/>
</dbReference>
<dbReference type="AlphaFoldDB" id="A0A6J7U2P6"/>
<dbReference type="EMBL" id="CAEZZN010000068">
    <property type="protein sequence ID" value="CAB4775560.1"/>
    <property type="molecule type" value="Genomic_DNA"/>
</dbReference>
<dbReference type="EMBL" id="CAFAAU010000057">
    <property type="protein sequence ID" value="CAB4815191.1"/>
    <property type="molecule type" value="Genomic_DNA"/>
</dbReference>
<evidence type="ECO:0000313" key="3">
    <source>
        <dbReference type="EMBL" id="CAB4815191.1"/>
    </source>
</evidence>
<dbReference type="EMBL" id="CAEZYA010000056">
    <property type="protein sequence ID" value="CAB4714710.1"/>
    <property type="molecule type" value="Genomic_DNA"/>
</dbReference>
<evidence type="ECO:0000313" key="1">
    <source>
        <dbReference type="EMBL" id="CAB4714710.1"/>
    </source>
</evidence>
<name>A0A6J7U2P6_9ZZZZ</name>
<dbReference type="EMBL" id="CAFBLC010000019">
    <property type="protein sequence ID" value="CAB4854504.1"/>
    <property type="molecule type" value="Genomic_DNA"/>
</dbReference>
<sequence>MTEMNAASSKKFLFAIPDNILDLSPQEIDVYSEQLHDEIMQVLGENQLTPERIVKVRNVAIIGSSFVGLIEGVEKLAAVYKFMEARLNAGKLKCQTSWCLACETIPLRLGENPLDHVVKISLPTILDLLKIVEVEWMWAWPDDEWALSHGKAPDHFQELVERKSRPNFVIRPVDIPNPKVGQN</sequence>
<accession>A0A6J7U2P6</accession>
<proteinExistence type="predicted"/>
<protein>
    <submittedName>
        <fullName evidence="7">Unannotated protein</fullName>
    </submittedName>
</protein>